<evidence type="ECO:0000256" key="1">
    <source>
        <dbReference type="PROSITE-ProRule" id="PRU01360"/>
    </source>
</evidence>
<comment type="similarity">
    <text evidence="1">Belongs to the TonB-dependent receptor family.</text>
</comment>
<keyword evidence="2" id="KW-0732">Signal</keyword>
<gene>
    <name evidence="3" type="ORF">GCM10010993_30590</name>
</gene>
<keyword evidence="1" id="KW-0813">Transport</keyword>
<accession>A0ABQ1N0F1</accession>
<dbReference type="InterPro" id="IPR039426">
    <property type="entry name" value="TonB-dep_rcpt-like"/>
</dbReference>
<dbReference type="SUPFAM" id="SSF56935">
    <property type="entry name" value="Porins"/>
    <property type="match status" value="1"/>
</dbReference>
<feature type="chain" id="PRO_5045474521" description="TonB-dependent outer membrane receptor, SusC/RagA subfamily, signature region" evidence="2">
    <location>
        <begin position="19"/>
        <end position="241"/>
    </location>
</feature>
<organism evidence="3 4">
    <name type="scientific">Belliella aquatica</name>
    <dbReference type="NCBI Taxonomy" id="1323734"/>
    <lineage>
        <taxon>Bacteria</taxon>
        <taxon>Pseudomonadati</taxon>
        <taxon>Bacteroidota</taxon>
        <taxon>Cytophagia</taxon>
        <taxon>Cytophagales</taxon>
        <taxon>Cyclobacteriaceae</taxon>
        <taxon>Belliella</taxon>
    </lineage>
</organism>
<feature type="signal peptide" evidence="2">
    <location>
        <begin position="1"/>
        <end position="18"/>
    </location>
</feature>
<dbReference type="EMBL" id="BMFD01000014">
    <property type="protein sequence ID" value="GGC49953.1"/>
    <property type="molecule type" value="Genomic_DNA"/>
</dbReference>
<dbReference type="Gene3D" id="1.20.120.1490">
    <property type="match status" value="1"/>
</dbReference>
<name>A0ABQ1N0F1_9BACT</name>
<dbReference type="PROSITE" id="PS52016">
    <property type="entry name" value="TONB_DEPENDENT_REC_3"/>
    <property type="match status" value="1"/>
</dbReference>
<evidence type="ECO:0008006" key="5">
    <source>
        <dbReference type="Google" id="ProtNLM"/>
    </source>
</evidence>
<keyword evidence="1" id="KW-0472">Membrane</keyword>
<dbReference type="Proteomes" id="UP000635885">
    <property type="component" value="Unassembled WGS sequence"/>
</dbReference>
<dbReference type="InterPro" id="IPR025961">
    <property type="entry name" value="Metal_resist"/>
</dbReference>
<comment type="caution">
    <text evidence="3">The sequence shown here is derived from an EMBL/GenBank/DDBJ whole genome shotgun (WGS) entry which is preliminary data.</text>
</comment>
<sequence>MKKLFTVYLLLLAGMVQGQDLFQGTLFPADLVMKNRDKISLSDQQADKIKAIHSKNAGEFSTLRWDLDAENEKLKKMLQEPKINSDAAQKQMDKILNLENQLKKKQFSNLLAIRSELNESQATSLAKMNVSKTVSGFAVSRDQSFGSIISNGVVVDKNDNKVASVVLRSTNGISGDYLPLTIIKKGAKDQIVKDMSSIEPNSIDAIEVLKGSKAISEYGDLGKNGVIIITLKKDKNPDLEK</sequence>
<proteinExistence type="inferred from homology"/>
<protein>
    <recommendedName>
        <fullName evidence="5">TonB-dependent outer membrane receptor, SusC/RagA subfamily, signature region</fullName>
    </recommendedName>
</protein>
<dbReference type="RefSeq" id="WP_188443977.1">
    <property type="nucleotide sequence ID" value="NZ_BMFD01000014.1"/>
</dbReference>
<dbReference type="Pfam" id="PF13801">
    <property type="entry name" value="Metal_resist"/>
    <property type="match status" value="1"/>
</dbReference>
<keyword evidence="1" id="KW-0998">Cell outer membrane</keyword>
<keyword evidence="4" id="KW-1185">Reference proteome</keyword>
<comment type="subcellular location">
    <subcellularLocation>
        <location evidence="1">Cell outer membrane</location>
        <topology evidence="1">Multi-pass membrane protein</topology>
    </subcellularLocation>
</comment>
<evidence type="ECO:0000256" key="2">
    <source>
        <dbReference type="SAM" id="SignalP"/>
    </source>
</evidence>
<evidence type="ECO:0000313" key="3">
    <source>
        <dbReference type="EMBL" id="GGC49953.1"/>
    </source>
</evidence>
<keyword evidence="1" id="KW-1134">Transmembrane beta strand</keyword>
<keyword evidence="1" id="KW-0812">Transmembrane</keyword>
<evidence type="ECO:0000313" key="4">
    <source>
        <dbReference type="Proteomes" id="UP000635885"/>
    </source>
</evidence>
<reference evidence="4" key="1">
    <citation type="journal article" date="2019" name="Int. J. Syst. Evol. Microbiol.">
        <title>The Global Catalogue of Microorganisms (GCM) 10K type strain sequencing project: providing services to taxonomists for standard genome sequencing and annotation.</title>
        <authorList>
            <consortium name="The Broad Institute Genomics Platform"/>
            <consortium name="The Broad Institute Genome Sequencing Center for Infectious Disease"/>
            <person name="Wu L."/>
            <person name="Ma J."/>
        </authorList>
    </citation>
    <scope>NUCLEOTIDE SEQUENCE [LARGE SCALE GENOMIC DNA]</scope>
    <source>
        <strain evidence="4">CGMCC 1.12479</strain>
    </source>
</reference>